<keyword evidence="4" id="KW-1185">Reference proteome</keyword>
<evidence type="ECO:0000313" key="3">
    <source>
        <dbReference type="EMBL" id="NJW53162.1"/>
    </source>
</evidence>
<dbReference type="Gene3D" id="2.60.40.2700">
    <property type="match status" value="1"/>
</dbReference>
<dbReference type="EMBL" id="JAAVJR010000004">
    <property type="protein sequence ID" value="NJW53162.1"/>
    <property type="molecule type" value="Genomic_DNA"/>
</dbReference>
<name>A0ABX1D1I3_9FLAO</name>
<dbReference type="Proteomes" id="UP000703674">
    <property type="component" value="Unassembled WGS sequence"/>
</dbReference>
<reference evidence="3 4" key="1">
    <citation type="submission" date="2020-03" db="EMBL/GenBank/DDBJ databases">
        <title>Salinimicrobium sp. nov, isolated from SCS.</title>
        <authorList>
            <person name="Cao W.R."/>
        </authorList>
    </citation>
    <scope>NUCLEOTIDE SEQUENCE [LARGE SCALE GENOMIC DNA]</scope>
    <source>
        <strain evidence="4">J15B91</strain>
    </source>
</reference>
<dbReference type="InterPro" id="IPR026341">
    <property type="entry name" value="T9SS_type_B"/>
</dbReference>
<dbReference type="InterPro" id="IPR044023">
    <property type="entry name" value="Ig_7"/>
</dbReference>
<dbReference type="Pfam" id="PF19081">
    <property type="entry name" value="Ig_7"/>
    <property type="match status" value="1"/>
</dbReference>
<keyword evidence="1" id="KW-0732">Signal</keyword>
<evidence type="ECO:0000256" key="1">
    <source>
        <dbReference type="SAM" id="SignalP"/>
    </source>
</evidence>
<protein>
    <submittedName>
        <fullName evidence="3">T9SS type B sorting domain-containing protein</fullName>
    </submittedName>
</protein>
<proteinExistence type="predicted"/>
<dbReference type="Pfam" id="PF13585">
    <property type="entry name" value="CHU_C"/>
    <property type="match status" value="1"/>
</dbReference>
<dbReference type="NCBIfam" id="TIGR04131">
    <property type="entry name" value="Bac_Flav_CTERM"/>
    <property type="match status" value="1"/>
</dbReference>
<gene>
    <name evidence="3" type="ORF">HC175_09535</name>
</gene>
<evidence type="ECO:0000259" key="2">
    <source>
        <dbReference type="Pfam" id="PF19081"/>
    </source>
</evidence>
<feature type="signal peptide" evidence="1">
    <location>
        <begin position="1"/>
        <end position="18"/>
    </location>
</feature>
<comment type="caution">
    <text evidence="3">The sequence shown here is derived from an EMBL/GenBank/DDBJ whole genome shotgun (WGS) entry which is preliminary data.</text>
</comment>
<feature type="domain" description="Ig-like" evidence="2">
    <location>
        <begin position="324"/>
        <end position="403"/>
    </location>
</feature>
<evidence type="ECO:0000313" key="4">
    <source>
        <dbReference type="Proteomes" id="UP000703674"/>
    </source>
</evidence>
<dbReference type="RefSeq" id="WP_168138258.1">
    <property type="nucleotide sequence ID" value="NZ_JAAVJR010000004.1"/>
</dbReference>
<feature type="chain" id="PRO_5045500246" evidence="1">
    <location>
        <begin position="19"/>
        <end position="625"/>
    </location>
</feature>
<organism evidence="3 4">
    <name type="scientific">Salinimicrobium oceani</name>
    <dbReference type="NCBI Taxonomy" id="2722702"/>
    <lineage>
        <taxon>Bacteria</taxon>
        <taxon>Pseudomonadati</taxon>
        <taxon>Bacteroidota</taxon>
        <taxon>Flavobacteriia</taxon>
        <taxon>Flavobacteriales</taxon>
        <taxon>Flavobacteriaceae</taxon>
        <taxon>Salinimicrobium</taxon>
    </lineage>
</organism>
<sequence>MRIFLFLALFLVSGNVFSQLGFCTGSKGDPIFQETFGKGIGTGPALPPGVTNYTYVQGDPNDGQYTISSRIGQNNGTWHPGFPQSTISNGRALIVNANDNTAGMFYETSITGLCEATTYEFSAFLMNVYNAASVNVCEGTGIPINVRFEIWDETGTVLLKSGSSGDIPGSRTPKWEQYALVFRSQANQSDVILRMFNNGIGGCGNDLAIDDIIFRSCGDRTEINSSATTEKSIKVCAADTPVNVSLTANPDHSVYSSHAFQWQESQDEVSWQDIPGATNINFTSAPLQSTRYFRVKVAEDAANLNDNLCSSASEAFAVMVAEAPGAPVSLGDVQICEDDPILPLKVEAQADETVLWYTSASAGASIGNGTSFYPETEGTYYAEAIKTGFNCEAGPRTAITFSISGRPEVSDESRQLCTGGAIMLDAGAGNYSYNWNTGETGRSIEVDSPGSYVVTITNANGCSAEKKFEINPVEEAAMGKITSRGATITIEALNAGSFEYSLDGNNFQSSNSFTNMPGGIYIAYIRDLEGCNTVFQEFPHIVVPVFITPNNDGQNDRFELKGVEFFSKSEIQIFDRFGKVLASGSGAGFSWDGTYNGNELPVQDYWYHITIEDFEPLKGHFTLRR</sequence>
<accession>A0ABX1D1I3</accession>